<feature type="domain" description="Roadblock/LAMTOR2" evidence="2">
    <location>
        <begin position="138"/>
        <end position="226"/>
    </location>
</feature>
<dbReference type="Pfam" id="PF03259">
    <property type="entry name" value="Robl_LC7"/>
    <property type="match status" value="1"/>
</dbReference>
<evidence type="ECO:0000256" key="1">
    <source>
        <dbReference type="ARBA" id="ARBA00007191"/>
    </source>
</evidence>
<dbReference type="Proteomes" id="UP001176940">
    <property type="component" value="Unassembled WGS sequence"/>
</dbReference>
<organism evidence="3 4">
    <name type="scientific">Ranitomeya imitator</name>
    <name type="common">mimic poison frog</name>
    <dbReference type="NCBI Taxonomy" id="111125"/>
    <lineage>
        <taxon>Eukaryota</taxon>
        <taxon>Metazoa</taxon>
        <taxon>Chordata</taxon>
        <taxon>Craniata</taxon>
        <taxon>Vertebrata</taxon>
        <taxon>Euteleostomi</taxon>
        <taxon>Amphibia</taxon>
        <taxon>Batrachia</taxon>
        <taxon>Anura</taxon>
        <taxon>Neobatrachia</taxon>
        <taxon>Hyloidea</taxon>
        <taxon>Dendrobatidae</taxon>
        <taxon>Dendrobatinae</taxon>
        <taxon>Ranitomeya</taxon>
    </lineage>
</organism>
<proteinExistence type="inferred from homology"/>
<comment type="similarity">
    <text evidence="1">Belongs to the GAMAD family.</text>
</comment>
<reference evidence="3" key="1">
    <citation type="submission" date="2023-07" db="EMBL/GenBank/DDBJ databases">
        <authorList>
            <person name="Stuckert A."/>
        </authorList>
    </citation>
    <scope>NUCLEOTIDE SEQUENCE</scope>
</reference>
<accession>A0ABN9L9E1</accession>
<evidence type="ECO:0000259" key="2">
    <source>
        <dbReference type="SMART" id="SM00960"/>
    </source>
</evidence>
<name>A0ABN9L9E1_9NEOB</name>
<evidence type="ECO:0000313" key="3">
    <source>
        <dbReference type="EMBL" id="CAJ0935306.1"/>
    </source>
</evidence>
<dbReference type="Gene3D" id="3.30.420.10">
    <property type="entry name" value="Ribonuclease H-like superfamily/Ribonuclease H"/>
    <property type="match status" value="1"/>
</dbReference>
<dbReference type="SMART" id="SM00960">
    <property type="entry name" value="Robl_LC7"/>
    <property type="match status" value="1"/>
</dbReference>
<dbReference type="EMBL" id="CAUEEQ010011205">
    <property type="protein sequence ID" value="CAJ0935306.1"/>
    <property type="molecule type" value="Genomic_DNA"/>
</dbReference>
<sequence length="234" mass="26443">MNAAKYRDILDENLFQSALDLRLGRRFTFQQDNDPKHTAKITKECLQNNSVTILDWFSQSPDLNPIDHLWRDLKMAVHHCSPSNLTELERICKEEDPRIQGSKTCCIISKKTHGCTSSKGASTQHRGKGLNTYDHSEVEETLKRIQSQKGVIGTIVVNAEGIPIRTTLDNSTTVQYAGLLHQLSMKARSTVRDIDPQNDLTFLRIRSKKHEIMVAPGTVHGVMLCTGHHFLPLF</sequence>
<dbReference type="SUPFAM" id="SSF103196">
    <property type="entry name" value="Roadblock/LC7 domain"/>
    <property type="match status" value="1"/>
</dbReference>
<dbReference type="Gene3D" id="3.30.450.30">
    <property type="entry name" value="Dynein light chain 2a, cytoplasmic"/>
    <property type="match status" value="1"/>
</dbReference>
<dbReference type="InterPro" id="IPR004942">
    <property type="entry name" value="Roadblock/LAMTOR2_dom"/>
</dbReference>
<evidence type="ECO:0000313" key="4">
    <source>
        <dbReference type="Proteomes" id="UP001176940"/>
    </source>
</evidence>
<dbReference type="InterPro" id="IPR036397">
    <property type="entry name" value="RNaseH_sf"/>
</dbReference>
<protein>
    <recommendedName>
        <fullName evidence="2">Roadblock/LAMTOR2 domain-containing protein</fullName>
    </recommendedName>
</protein>
<dbReference type="PANTHER" id="PTHR10779">
    <property type="entry name" value="DYNEIN LIGHT CHAIN ROADBLOCK"/>
    <property type="match status" value="1"/>
</dbReference>
<keyword evidence="4" id="KW-1185">Reference proteome</keyword>
<gene>
    <name evidence="3" type="ORF">RIMI_LOCUS6289104</name>
</gene>
<comment type="caution">
    <text evidence="3">The sequence shown here is derived from an EMBL/GenBank/DDBJ whole genome shotgun (WGS) entry which is preliminary data.</text>
</comment>